<evidence type="ECO:0000313" key="1">
    <source>
        <dbReference type="EMBL" id="KAF8910159.1"/>
    </source>
</evidence>
<dbReference type="InterPro" id="IPR001544">
    <property type="entry name" value="Aminotrans_IV"/>
</dbReference>
<dbReference type="InterPro" id="IPR036038">
    <property type="entry name" value="Aminotransferase-like"/>
</dbReference>
<dbReference type="AlphaFoldDB" id="A0A9P5TSW6"/>
<accession>A0A9P5TSW6</accession>
<dbReference type="InterPro" id="IPR043131">
    <property type="entry name" value="BCAT-like_N"/>
</dbReference>
<gene>
    <name evidence="1" type="ORF">CPB84DRAFT_1673000</name>
</gene>
<comment type="caution">
    <text evidence="1">The sequence shown here is derived from an EMBL/GenBank/DDBJ whole genome shotgun (WGS) entry which is preliminary data.</text>
</comment>
<dbReference type="Pfam" id="PF01063">
    <property type="entry name" value="Aminotran_4"/>
    <property type="match status" value="1"/>
</dbReference>
<dbReference type="GO" id="GO:0008483">
    <property type="term" value="F:transaminase activity"/>
    <property type="evidence" value="ECO:0007669"/>
    <property type="project" value="UniProtKB-KW"/>
</dbReference>
<protein>
    <submittedName>
        <fullName evidence="1">Aminotransferase</fullName>
    </submittedName>
</protein>
<keyword evidence="1" id="KW-0032">Aminotransferase</keyword>
<dbReference type="OrthoDB" id="64220at2759"/>
<dbReference type="EMBL" id="JADNYJ010000007">
    <property type="protein sequence ID" value="KAF8910159.1"/>
    <property type="molecule type" value="Genomic_DNA"/>
</dbReference>
<sequence length="267" mass="29902">MATEGENAFQLLSSTRFDPYLTSLHWNDDEDGPCSFFLLPLHFQRLASGAETHSWTHAKSLLDYRALKLACINAVSEQDYCSSSAPAVYRIRIAVSVQGRIAVTATSLPASFASDPTLLPIPDSLAMHESHHDPVLRIYIDKEVTAPTIFTRTKTTFRNMYDSAKTRNESQWRSGPEGVAWDILLYNQGNQIMEATIFNVAFLRSSKWITPCSSTGCLPGVLRRWLLDNGRIIEDTKGQLSKDTLKNGEWVLLFNGVQGVRLGKIYI</sequence>
<dbReference type="Proteomes" id="UP000724874">
    <property type="component" value="Unassembled WGS sequence"/>
</dbReference>
<proteinExistence type="predicted"/>
<dbReference type="Gene3D" id="3.20.10.10">
    <property type="entry name" value="D-amino Acid Aminotransferase, subunit A, domain 2"/>
    <property type="match status" value="1"/>
</dbReference>
<name>A0A9P5TSW6_GYMJU</name>
<dbReference type="InterPro" id="IPR043132">
    <property type="entry name" value="BCAT-like_C"/>
</dbReference>
<organism evidence="1 2">
    <name type="scientific">Gymnopilus junonius</name>
    <name type="common">Spectacular rustgill mushroom</name>
    <name type="synonym">Gymnopilus spectabilis subsp. junonius</name>
    <dbReference type="NCBI Taxonomy" id="109634"/>
    <lineage>
        <taxon>Eukaryota</taxon>
        <taxon>Fungi</taxon>
        <taxon>Dikarya</taxon>
        <taxon>Basidiomycota</taxon>
        <taxon>Agaricomycotina</taxon>
        <taxon>Agaricomycetes</taxon>
        <taxon>Agaricomycetidae</taxon>
        <taxon>Agaricales</taxon>
        <taxon>Agaricineae</taxon>
        <taxon>Hymenogastraceae</taxon>
        <taxon>Gymnopilus</taxon>
    </lineage>
</organism>
<reference evidence="1" key="1">
    <citation type="submission" date="2020-11" db="EMBL/GenBank/DDBJ databases">
        <authorList>
            <consortium name="DOE Joint Genome Institute"/>
            <person name="Ahrendt S."/>
            <person name="Riley R."/>
            <person name="Andreopoulos W."/>
            <person name="LaButti K."/>
            <person name="Pangilinan J."/>
            <person name="Ruiz-duenas F.J."/>
            <person name="Barrasa J.M."/>
            <person name="Sanchez-Garcia M."/>
            <person name="Camarero S."/>
            <person name="Miyauchi S."/>
            <person name="Serrano A."/>
            <person name="Linde D."/>
            <person name="Babiker R."/>
            <person name="Drula E."/>
            <person name="Ayuso-Fernandez I."/>
            <person name="Pacheco R."/>
            <person name="Padilla G."/>
            <person name="Ferreira P."/>
            <person name="Barriuso J."/>
            <person name="Kellner H."/>
            <person name="Castanera R."/>
            <person name="Alfaro M."/>
            <person name="Ramirez L."/>
            <person name="Pisabarro A.G."/>
            <person name="Kuo A."/>
            <person name="Tritt A."/>
            <person name="Lipzen A."/>
            <person name="He G."/>
            <person name="Yan M."/>
            <person name="Ng V."/>
            <person name="Cullen D."/>
            <person name="Martin F."/>
            <person name="Rosso M.-N."/>
            <person name="Henrissat B."/>
            <person name="Hibbett D."/>
            <person name="Martinez A.T."/>
            <person name="Grigoriev I.V."/>
        </authorList>
    </citation>
    <scope>NUCLEOTIDE SEQUENCE</scope>
    <source>
        <strain evidence="1">AH 44721</strain>
    </source>
</reference>
<keyword evidence="2" id="KW-1185">Reference proteome</keyword>
<dbReference type="SUPFAM" id="SSF56752">
    <property type="entry name" value="D-aminoacid aminotransferase-like PLP-dependent enzymes"/>
    <property type="match status" value="1"/>
</dbReference>
<keyword evidence="1" id="KW-0808">Transferase</keyword>
<dbReference type="Gene3D" id="3.30.470.10">
    <property type="match status" value="1"/>
</dbReference>
<evidence type="ECO:0000313" key="2">
    <source>
        <dbReference type="Proteomes" id="UP000724874"/>
    </source>
</evidence>